<reference evidence="1 2" key="1">
    <citation type="journal article" date="2016" name="Nat. Commun.">
        <title>Thousands of microbial genomes shed light on interconnected biogeochemical processes in an aquifer system.</title>
        <authorList>
            <person name="Anantharaman K."/>
            <person name="Brown C.T."/>
            <person name="Hug L.A."/>
            <person name="Sharon I."/>
            <person name="Castelle C.J."/>
            <person name="Probst A.J."/>
            <person name="Thomas B.C."/>
            <person name="Singh A."/>
            <person name="Wilkins M.J."/>
            <person name="Karaoz U."/>
            <person name="Brodie E.L."/>
            <person name="Williams K.H."/>
            <person name="Hubbard S.S."/>
            <person name="Banfield J.F."/>
        </authorList>
    </citation>
    <scope>NUCLEOTIDE SEQUENCE [LARGE SCALE GENOMIC DNA]</scope>
</reference>
<gene>
    <name evidence="1" type="ORF">A2647_04450</name>
</gene>
<evidence type="ECO:0000313" key="2">
    <source>
        <dbReference type="Proteomes" id="UP000177370"/>
    </source>
</evidence>
<evidence type="ECO:0000313" key="1">
    <source>
        <dbReference type="EMBL" id="OGI65171.1"/>
    </source>
</evidence>
<name>A0A1F6V601_9BACT</name>
<dbReference type="Proteomes" id="UP000177370">
    <property type="component" value="Unassembled WGS sequence"/>
</dbReference>
<dbReference type="AlphaFoldDB" id="A0A1F6V601"/>
<accession>A0A1F6V601</accession>
<comment type="caution">
    <text evidence="1">The sequence shown here is derived from an EMBL/GenBank/DDBJ whole genome shotgun (WGS) entry which is preliminary data.</text>
</comment>
<proteinExistence type="predicted"/>
<organism evidence="1 2">
    <name type="scientific">Candidatus Nomurabacteria bacterium RIFCSPHIGHO2_01_FULL_40_24b</name>
    <dbReference type="NCBI Taxonomy" id="1801739"/>
    <lineage>
        <taxon>Bacteria</taxon>
        <taxon>Candidatus Nomuraibacteriota</taxon>
    </lineage>
</organism>
<protein>
    <submittedName>
        <fullName evidence="1">Uncharacterized protein</fullName>
    </submittedName>
</protein>
<dbReference type="EMBL" id="MFTP01000022">
    <property type="protein sequence ID" value="OGI65171.1"/>
    <property type="molecule type" value="Genomic_DNA"/>
</dbReference>
<sequence length="183" mass="20546">MNNTLNKRILSPLQPKVKPVIDVRGENHPVREEVKRLCGNPFTLEVSFQEDTETLKNLNIPGLVGVLCTLKLNGSLIAFGRSVSVFSKLNKYLDRTISSSINGSFLSATNNAVKILESIRANGSEEMEGFEEPEMTEKQRQYLDRLVLELDDPEDRERYLNQINSGLSRQDASDLIASLVPVR</sequence>